<name>A0ACD5Z153_AVESA</name>
<proteinExistence type="predicted"/>
<evidence type="ECO:0000313" key="1">
    <source>
        <dbReference type="EnsemblPlants" id="AVESA.00010b.r2.6AG1070940.1.CDS"/>
    </source>
</evidence>
<dbReference type="Proteomes" id="UP001732700">
    <property type="component" value="Chromosome 6A"/>
</dbReference>
<sequence length="138" mass="15443">MLPCLSDRLQKAVLLKLDLHDDRQKQKAMEVVTTLHGIDEIVVHMEKQDMTVVGTVDPVHVVERLRKKRFPETRIVSVGPAKAKDGGGDEKNGGNTDGANNKALPAYTPWYEYEPSYHPQTYCAVCGLTRRCPCTFCT</sequence>
<protein>
    <submittedName>
        <fullName evidence="1">Uncharacterized protein</fullName>
    </submittedName>
</protein>
<reference evidence="1" key="2">
    <citation type="submission" date="2025-09" db="UniProtKB">
        <authorList>
            <consortium name="EnsemblPlants"/>
        </authorList>
    </citation>
    <scope>IDENTIFICATION</scope>
</reference>
<dbReference type="EnsemblPlants" id="AVESA.00010b.r2.6AG1070940.1">
    <property type="protein sequence ID" value="AVESA.00010b.r2.6AG1070940.1.CDS"/>
    <property type="gene ID" value="AVESA.00010b.r2.6AG1070940"/>
</dbReference>
<evidence type="ECO:0000313" key="2">
    <source>
        <dbReference type="Proteomes" id="UP001732700"/>
    </source>
</evidence>
<keyword evidence="2" id="KW-1185">Reference proteome</keyword>
<reference evidence="1" key="1">
    <citation type="submission" date="2021-05" db="EMBL/GenBank/DDBJ databases">
        <authorList>
            <person name="Scholz U."/>
            <person name="Mascher M."/>
            <person name="Fiebig A."/>
        </authorList>
    </citation>
    <scope>NUCLEOTIDE SEQUENCE [LARGE SCALE GENOMIC DNA]</scope>
</reference>
<accession>A0ACD5Z153</accession>
<organism evidence="1 2">
    <name type="scientific">Avena sativa</name>
    <name type="common">Oat</name>
    <dbReference type="NCBI Taxonomy" id="4498"/>
    <lineage>
        <taxon>Eukaryota</taxon>
        <taxon>Viridiplantae</taxon>
        <taxon>Streptophyta</taxon>
        <taxon>Embryophyta</taxon>
        <taxon>Tracheophyta</taxon>
        <taxon>Spermatophyta</taxon>
        <taxon>Magnoliopsida</taxon>
        <taxon>Liliopsida</taxon>
        <taxon>Poales</taxon>
        <taxon>Poaceae</taxon>
        <taxon>BOP clade</taxon>
        <taxon>Pooideae</taxon>
        <taxon>Poodae</taxon>
        <taxon>Poeae</taxon>
        <taxon>Poeae Chloroplast Group 1 (Aveneae type)</taxon>
        <taxon>Aveninae</taxon>
        <taxon>Avena</taxon>
    </lineage>
</organism>